<protein>
    <submittedName>
        <fullName evidence="3">Splicing factor, suppressor of white-apricot homolog</fullName>
    </submittedName>
</protein>
<dbReference type="AlphaFoldDB" id="A0A6P4FR52"/>
<proteinExistence type="predicted"/>
<organism evidence="3">
    <name type="scientific">Drosophila rhopaloa</name>
    <name type="common">Fruit fly</name>
    <dbReference type="NCBI Taxonomy" id="1041015"/>
    <lineage>
        <taxon>Eukaryota</taxon>
        <taxon>Metazoa</taxon>
        <taxon>Ecdysozoa</taxon>
        <taxon>Arthropoda</taxon>
        <taxon>Hexapoda</taxon>
        <taxon>Insecta</taxon>
        <taxon>Pterygota</taxon>
        <taxon>Neoptera</taxon>
        <taxon>Endopterygota</taxon>
        <taxon>Diptera</taxon>
        <taxon>Brachycera</taxon>
        <taxon>Muscomorpha</taxon>
        <taxon>Ephydroidea</taxon>
        <taxon>Drosophilidae</taxon>
        <taxon>Drosophila</taxon>
        <taxon>Sophophora</taxon>
    </lineage>
</organism>
<feature type="region of interest" description="Disordered" evidence="1">
    <location>
        <begin position="78"/>
        <end position="153"/>
    </location>
</feature>
<sequence length="165" mass="17570">GQLKTKNGQKYVFNGHPSGVYVSKACLVVAAFITVLALLFTIAITYFVTRQGLSPKEVTPSITTDHSDVNATSIQTAGWVSMNSPPPLATPTPAPTPTPTTTSTSTTTSTTLATPTSTAPPPPEVKMVDPPVGDIPEVPVEVKDNNTKPTNRPLKVYEGWRPLHY</sequence>
<keyword evidence="2" id="KW-0472">Membrane</keyword>
<evidence type="ECO:0000256" key="1">
    <source>
        <dbReference type="SAM" id="MobiDB-lite"/>
    </source>
</evidence>
<gene>
    <name evidence="3" type="primary">LOC108053727</name>
</gene>
<dbReference type="RefSeq" id="XP_016991934.1">
    <property type="nucleotide sequence ID" value="XM_017136445.1"/>
</dbReference>
<keyword evidence="2" id="KW-0812">Transmembrane</keyword>
<keyword evidence="2" id="KW-1133">Transmembrane helix</keyword>
<name>A0A6P4FR52_DRORH</name>
<evidence type="ECO:0000256" key="2">
    <source>
        <dbReference type="SAM" id="Phobius"/>
    </source>
</evidence>
<accession>A0A6P4FR52</accession>
<evidence type="ECO:0000313" key="3">
    <source>
        <dbReference type="RefSeq" id="XP_016991934.1"/>
    </source>
</evidence>
<feature type="compositionally biased region" description="Low complexity" evidence="1">
    <location>
        <begin position="99"/>
        <end position="117"/>
    </location>
</feature>
<feature type="compositionally biased region" description="Pro residues" evidence="1">
    <location>
        <begin position="84"/>
        <end position="98"/>
    </location>
</feature>
<feature type="non-terminal residue" evidence="3">
    <location>
        <position position="1"/>
    </location>
</feature>
<feature type="non-terminal residue" evidence="3">
    <location>
        <position position="165"/>
    </location>
</feature>
<feature type="transmembrane region" description="Helical" evidence="2">
    <location>
        <begin position="20"/>
        <end position="48"/>
    </location>
</feature>
<reference evidence="3" key="1">
    <citation type="submission" date="2025-08" db="UniProtKB">
        <authorList>
            <consortium name="RefSeq"/>
        </authorList>
    </citation>
    <scope>IDENTIFICATION</scope>
</reference>